<dbReference type="KEGG" id="din:Selin_0137"/>
<feature type="compositionally biased region" description="Polar residues" evidence="1">
    <location>
        <begin position="51"/>
        <end position="67"/>
    </location>
</feature>
<dbReference type="EMBL" id="CP002432">
    <property type="protein sequence ID" value="ADU64895.1"/>
    <property type="molecule type" value="Genomic_DNA"/>
</dbReference>
<dbReference type="Proteomes" id="UP000002572">
    <property type="component" value="Chromosome"/>
</dbReference>
<gene>
    <name evidence="2" type="ordered locus">Selin_0137</name>
</gene>
<reference evidence="2 3" key="1">
    <citation type="submission" date="2010-12" db="EMBL/GenBank/DDBJ databases">
        <title>Complete sequence of Desulfurispirillum indicum S5.</title>
        <authorList>
            <consortium name="US DOE Joint Genome Institute"/>
            <person name="Lucas S."/>
            <person name="Copeland A."/>
            <person name="Lapidus A."/>
            <person name="Cheng J.-F."/>
            <person name="Goodwin L."/>
            <person name="Pitluck S."/>
            <person name="Chertkov O."/>
            <person name="Held B."/>
            <person name="Detter J.C."/>
            <person name="Han C."/>
            <person name="Tapia R."/>
            <person name="Land M."/>
            <person name="Hauser L."/>
            <person name="Kyrpides N."/>
            <person name="Ivanova N."/>
            <person name="Mikhailova N."/>
            <person name="Haggblom M."/>
            <person name="Rauschenbach I."/>
            <person name="Bini E."/>
            <person name="Woyke T."/>
        </authorList>
    </citation>
    <scope>NUCLEOTIDE SEQUENCE [LARGE SCALE GENOMIC DNA]</scope>
    <source>
        <strain evidence="3">ATCC BAA-1389 / DSM 22839 / S5</strain>
    </source>
</reference>
<sequence>MSNAADEAFQQPDSRRVLAGKVHGGETEADSSPLSPSGECDAWLARPEGTLTGSEWSGSTAGMQGSGNAKRPRCKARAKRERRRTSLYVAVTSDALQRSRWASLSSLLPDLQNRRANEPEKRAFGGRVFGSFLRGQKGQYPETKSGIPDKSSIQNQYGFRDINVRIITP</sequence>
<feature type="compositionally biased region" description="Basic residues" evidence="1">
    <location>
        <begin position="70"/>
        <end position="81"/>
    </location>
</feature>
<dbReference type="HOGENOM" id="CLU_1575936_0_0_0"/>
<feature type="region of interest" description="Disordered" evidence="1">
    <location>
        <begin position="1"/>
        <end position="81"/>
    </location>
</feature>
<accession>E6W5G4</accession>
<protein>
    <submittedName>
        <fullName evidence="2">Uncharacterized protein</fullName>
    </submittedName>
</protein>
<organism evidence="2 3">
    <name type="scientific">Desulfurispirillum indicum (strain ATCC BAA-1389 / DSM 22839 / S5)</name>
    <dbReference type="NCBI Taxonomy" id="653733"/>
    <lineage>
        <taxon>Bacteria</taxon>
        <taxon>Pseudomonadati</taxon>
        <taxon>Chrysiogenota</taxon>
        <taxon>Chrysiogenia</taxon>
        <taxon>Chrysiogenales</taxon>
        <taxon>Chrysiogenaceae</taxon>
        <taxon>Desulfurispirillum</taxon>
    </lineage>
</organism>
<name>E6W5G4_DESIS</name>
<keyword evidence="3" id="KW-1185">Reference proteome</keyword>
<dbReference type="AlphaFoldDB" id="E6W5G4"/>
<evidence type="ECO:0000256" key="1">
    <source>
        <dbReference type="SAM" id="MobiDB-lite"/>
    </source>
</evidence>
<evidence type="ECO:0000313" key="2">
    <source>
        <dbReference type="EMBL" id="ADU64895.1"/>
    </source>
</evidence>
<evidence type="ECO:0000313" key="3">
    <source>
        <dbReference type="Proteomes" id="UP000002572"/>
    </source>
</evidence>
<proteinExistence type="predicted"/>
<dbReference type="InParanoid" id="E6W5G4"/>